<dbReference type="AlphaFoldDB" id="M3D203"/>
<feature type="transmembrane region" description="Helical" evidence="1">
    <location>
        <begin position="106"/>
        <end position="130"/>
    </location>
</feature>
<dbReference type="EMBL" id="KB456266">
    <property type="protein sequence ID" value="EMF11142.1"/>
    <property type="molecule type" value="Genomic_DNA"/>
</dbReference>
<dbReference type="STRING" id="692275.M3D203"/>
<evidence type="ECO:0000313" key="3">
    <source>
        <dbReference type="EMBL" id="EMF11142.1"/>
    </source>
</evidence>
<feature type="transmembrane region" description="Helical" evidence="1">
    <location>
        <begin position="142"/>
        <end position="161"/>
    </location>
</feature>
<protein>
    <recommendedName>
        <fullName evidence="2">DUF6594 domain-containing protein</fullName>
    </recommendedName>
</protein>
<evidence type="ECO:0000259" key="2">
    <source>
        <dbReference type="Pfam" id="PF20237"/>
    </source>
</evidence>
<dbReference type="RefSeq" id="XP_016759263.1">
    <property type="nucleotide sequence ID" value="XM_016905989.1"/>
</dbReference>
<dbReference type="PANTHER" id="PTHR34502:SF3">
    <property type="entry name" value="DUF6594 DOMAIN-CONTAINING PROTEIN"/>
    <property type="match status" value="1"/>
</dbReference>
<keyword evidence="4" id="KW-1185">Reference proteome</keyword>
<evidence type="ECO:0000313" key="4">
    <source>
        <dbReference type="Proteomes" id="UP000016931"/>
    </source>
</evidence>
<organism evidence="3 4">
    <name type="scientific">Sphaerulina musiva (strain SO2202)</name>
    <name type="common">Poplar stem canker fungus</name>
    <name type="synonym">Septoria musiva</name>
    <dbReference type="NCBI Taxonomy" id="692275"/>
    <lineage>
        <taxon>Eukaryota</taxon>
        <taxon>Fungi</taxon>
        <taxon>Dikarya</taxon>
        <taxon>Ascomycota</taxon>
        <taxon>Pezizomycotina</taxon>
        <taxon>Dothideomycetes</taxon>
        <taxon>Dothideomycetidae</taxon>
        <taxon>Mycosphaerellales</taxon>
        <taxon>Mycosphaerellaceae</taxon>
        <taxon>Sphaerulina</taxon>
    </lineage>
</organism>
<dbReference type="GeneID" id="27903126"/>
<dbReference type="Pfam" id="PF20237">
    <property type="entry name" value="DUF6594"/>
    <property type="match status" value="1"/>
</dbReference>
<reference evidence="3 4" key="1">
    <citation type="journal article" date="2012" name="PLoS Pathog.">
        <title>Diverse lifestyles and strategies of plant pathogenesis encoded in the genomes of eighteen Dothideomycetes fungi.</title>
        <authorList>
            <person name="Ohm R.A."/>
            <person name="Feau N."/>
            <person name="Henrissat B."/>
            <person name="Schoch C.L."/>
            <person name="Horwitz B.A."/>
            <person name="Barry K.W."/>
            <person name="Condon B.J."/>
            <person name="Copeland A.C."/>
            <person name="Dhillon B."/>
            <person name="Glaser F."/>
            <person name="Hesse C.N."/>
            <person name="Kosti I."/>
            <person name="LaButti K."/>
            <person name="Lindquist E.A."/>
            <person name="Lucas S."/>
            <person name="Salamov A.A."/>
            <person name="Bradshaw R.E."/>
            <person name="Ciuffetti L."/>
            <person name="Hamelin R.C."/>
            <person name="Kema G.H.J."/>
            <person name="Lawrence C."/>
            <person name="Scott J.A."/>
            <person name="Spatafora J.W."/>
            <person name="Turgeon B.G."/>
            <person name="de Wit P.J.G.M."/>
            <person name="Zhong S."/>
            <person name="Goodwin S.B."/>
            <person name="Grigoriev I.V."/>
        </authorList>
    </citation>
    <scope>NUCLEOTIDE SEQUENCE [LARGE SCALE GENOMIC DNA]</scope>
    <source>
        <strain evidence="3 4">SO2202</strain>
    </source>
</reference>
<keyword evidence="1" id="KW-1133">Transmembrane helix</keyword>
<dbReference type="HOGENOM" id="CLU_108569_0_0_1"/>
<dbReference type="PANTHER" id="PTHR34502">
    <property type="entry name" value="DUF6594 DOMAIN-CONTAINING PROTEIN-RELATED"/>
    <property type="match status" value="1"/>
</dbReference>
<name>M3D203_SPHMS</name>
<keyword evidence="1" id="KW-0812">Transmembrane</keyword>
<dbReference type="Proteomes" id="UP000016931">
    <property type="component" value="Unassembled WGS sequence"/>
</dbReference>
<feature type="transmembrane region" description="Helical" evidence="1">
    <location>
        <begin position="168"/>
        <end position="187"/>
    </location>
</feature>
<feature type="domain" description="DUF6594" evidence="2">
    <location>
        <begin position="3"/>
        <end position="180"/>
    </location>
</feature>
<evidence type="ECO:0000256" key="1">
    <source>
        <dbReference type="SAM" id="Phobius"/>
    </source>
</evidence>
<proteinExistence type="predicted"/>
<accession>M3D203</accession>
<dbReference type="OrthoDB" id="3646533at2759"/>
<keyword evidence="1" id="KW-0472">Membrane</keyword>
<dbReference type="eggNOG" id="ENOG502SMHN">
    <property type="taxonomic scope" value="Eukaryota"/>
</dbReference>
<sequence length="197" mass="22308">MVSLQRPASRDYQTMKNWFAFREPITRGEARYIRKKEDIVTLRTGRESAGFDGFVERCLTRLDCWLKACGSNMIQRIFLTRELQNKTGDEKDKKYISYFAPARIDALVNFIITVIIFILLVLPVVVMYRITETSAAQSPLDAIGVLIVFTCVFGMAMSSLTTAKRHELFAASAAYAAVVVFIGNFGVQQVEFLNQPK</sequence>
<dbReference type="InterPro" id="IPR046529">
    <property type="entry name" value="DUF6594"/>
</dbReference>
<dbReference type="OMA" id="VMYRITE"/>
<gene>
    <name evidence="3" type="ORF">SEPMUDRAFT_150153</name>
</gene>